<evidence type="ECO:0000313" key="3">
    <source>
        <dbReference type="EMBL" id="RKQ84666.1"/>
    </source>
</evidence>
<keyword evidence="1" id="KW-0547">Nucleotide-binding</keyword>
<dbReference type="Gene3D" id="3.30.470.20">
    <property type="entry name" value="ATP-grasp fold, B domain"/>
    <property type="match status" value="1"/>
</dbReference>
<evidence type="ECO:0000313" key="4">
    <source>
        <dbReference type="Proteomes" id="UP000267019"/>
    </source>
</evidence>
<protein>
    <submittedName>
        <fullName evidence="3">YheC/D-like protein</fullName>
    </submittedName>
</protein>
<evidence type="ECO:0000256" key="1">
    <source>
        <dbReference type="PROSITE-ProRule" id="PRU00409"/>
    </source>
</evidence>
<dbReference type="RefSeq" id="WP_170143595.1">
    <property type="nucleotide sequence ID" value="NZ_RBIJ01000003.1"/>
</dbReference>
<dbReference type="GO" id="GO:0046872">
    <property type="term" value="F:metal ion binding"/>
    <property type="evidence" value="ECO:0007669"/>
    <property type="project" value="InterPro"/>
</dbReference>
<gene>
    <name evidence="3" type="ORF">C7438_1155</name>
</gene>
<sequence length="377" mass="41737">MPLGPFPVVAVALETPPRDAREAAYYRALAAYVGERGGLVFGASPEHLARATRRGVRGFPLSGGSGTPDFYPTPHVVYNRLRRRSAETSPAWEEALRRLAHLNVAVVNARFLDKWTVHECLAATPLRRHLPPTTPYADGAHLRRVLEEWGRVYLKPRHGSGGRGIYVLTREAPLARSASPEEETPRTRERGEFPVQVRTPTSEGPTVLPLGDFLRRTHRHLRSRGYLVQHALPALSLHGRPVDARIVVVWDGGRWRIASAVLRLGRPGSPVSNIAQGGTALPLRKTWPLLRRRFPRLPSTDAPLRRLALRAAEALADCGIGPIGELGVDLLPTPHGRTYLLELNAKPDKRGSRAGLPPTVPPLHRMFVAFARNRRHT</sequence>
<name>A0A660KXC0_9BACL</name>
<dbReference type="Proteomes" id="UP000267019">
    <property type="component" value="Unassembled WGS sequence"/>
</dbReference>
<keyword evidence="1" id="KW-0067">ATP-binding</keyword>
<dbReference type="EMBL" id="RBIJ01000003">
    <property type="protein sequence ID" value="RKQ84666.1"/>
    <property type="molecule type" value="Genomic_DNA"/>
</dbReference>
<dbReference type="PROSITE" id="PS50975">
    <property type="entry name" value="ATP_GRASP"/>
    <property type="match status" value="1"/>
</dbReference>
<dbReference type="GO" id="GO:0005524">
    <property type="term" value="F:ATP binding"/>
    <property type="evidence" value="ECO:0007669"/>
    <property type="project" value="UniProtKB-UniRule"/>
</dbReference>
<dbReference type="InterPro" id="IPR011761">
    <property type="entry name" value="ATP-grasp"/>
</dbReference>
<reference evidence="3 4" key="1">
    <citation type="submission" date="2018-10" db="EMBL/GenBank/DDBJ databases">
        <title>Genomic Encyclopedia of Type Strains, Phase IV (KMG-IV): sequencing the most valuable type-strain genomes for metagenomic binning, comparative biology and taxonomic classification.</title>
        <authorList>
            <person name="Goeker M."/>
        </authorList>
    </citation>
    <scope>NUCLEOTIDE SEQUENCE [LARGE SCALE GENOMIC DNA]</scope>
    <source>
        <strain evidence="3 4">DSM 22653</strain>
    </source>
</reference>
<dbReference type="InterPro" id="IPR026838">
    <property type="entry name" value="YheC/D"/>
</dbReference>
<feature type="domain" description="ATP-grasp" evidence="2">
    <location>
        <begin position="304"/>
        <end position="372"/>
    </location>
</feature>
<comment type="caution">
    <text evidence="3">The sequence shown here is derived from an EMBL/GenBank/DDBJ whole genome shotgun (WGS) entry which is preliminary data.</text>
</comment>
<proteinExistence type="predicted"/>
<accession>A0A660KXC0</accession>
<organism evidence="3 4">
    <name type="scientific">Brockia lithotrophica</name>
    <dbReference type="NCBI Taxonomy" id="933949"/>
    <lineage>
        <taxon>Bacteria</taxon>
        <taxon>Bacillati</taxon>
        <taxon>Bacillota</taxon>
        <taxon>Bacilli</taxon>
        <taxon>Bacillales</taxon>
        <taxon>Bacillales Family X. Incertae Sedis</taxon>
        <taxon>Brockia</taxon>
    </lineage>
</organism>
<dbReference type="Pfam" id="PF14398">
    <property type="entry name" value="ATPgrasp_YheCD"/>
    <property type="match status" value="1"/>
</dbReference>
<dbReference type="AlphaFoldDB" id="A0A660KXC0"/>
<evidence type="ECO:0000259" key="2">
    <source>
        <dbReference type="PROSITE" id="PS50975"/>
    </source>
</evidence>
<dbReference type="SUPFAM" id="SSF56059">
    <property type="entry name" value="Glutathione synthetase ATP-binding domain-like"/>
    <property type="match status" value="1"/>
</dbReference>
<keyword evidence="4" id="KW-1185">Reference proteome</keyword>